<proteinExistence type="predicted"/>
<evidence type="ECO:0000313" key="3">
    <source>
        <dbReference type="Proteomes" id="UP000323000"/>
    </source>
</evidence>
<sequence length="125" mass="14059">MGSEEIEKLCTSLSLKEREGPVHKLHDGLKLSGAQKMSLISRIWKLRGGVEIEVVTSNVFAFHFQLLEDRQKVLNGEVREVDIGPTGDCLGKFLRVPMSIEVTKPLRRFLQVDVLEDGEETVMPV</sequence>
<name>A0A5C7GV08_9ROSI</name>
<comment type="caution">
    <text evidence="2">The sequence shown here is derived from an EMBL/GenBank/DDBJ whole genome shotgun (WGS) entry which is preliminary data.</text>
</comment>
<gene>
    <name evidence="2" type="ORF">EZV62_027466</name>
</gene>
<dbReference type="Pfam" id="PF14111">
    <property type="entry name" value="DUF4283"/>
    <property type="match status" value="1"/>
</dbReference>
<feature type="domain" description="DUF4283" evidence="1">
    <location>
        <begin position="38"/>
        <end position="77"/>
    </location>
</feature>
<dbReference type="EMBL" id="VAHF01000013">
    <property type="protein sequence ID" value="TXG48172.1"/>
    <property type="molecule type" value="Genomic_DNA"/>
</dbReference>
<dbReference type="Proteomes" id="UP000323000">
    <property type="component" value="Chromosome 13"/>
</dbReference>
<evidence type="ECO:0000259" key="1">
    <source>
        <dbReference type="Pfam" id="PF14111"/>
    </source>
</evidence>
<dbReference type="AlphaFoldDB" id="A0A5C7GV08"/>
<organism evidence="2 3">
    <name type="scientific">Acer yangbiense</name>
    <dbReference type="NCBI Taxonomy" id="1000413"/>
    <lineage>
        <taxon>Eukaryota</taxon>
        <taxon>Viridiplantae</taxon>
        <taxon>Streptophyta</taxon>
        <taxon>Embryophyta</taxon>
        <taxon>Tracheophyta</taxon>
        <taxon>Spermatophyta</taxon>
        <taxon>Magnoliopsida</taxon>
        <taxon>eudicotyledons</taxon>
        <taxon>Gunneridae</taxon>
        <taxon>Pentapetalae</taxon>
        <taxon>rosids</taxon>
        <taxon>malvids</taxon>
        <taxon>Sapindales</taxon>
        <taxon>Sapindaceae</taxon>
        <taxon>Hippocastanoideae</taxon>
        <taxon>Acereae</taxon>
        <taxon>Acer</taxon>
    </lineage>
</organism>
<accession>A0A5C7GV08</accession>
<reference evidence="3" key="1">
    <citation type="journal article" date="2019" name="Gigascience">
        <title>De novo genome assembly of the endangered Acer yangbiense, a plant species with extremely small populations endemic to Yunnan Province, China.</title>
        <authorList>
            <person name="Yang J."/>
            <person name="Wariss H.M."/>
            <person name="Tao L."/>
            <person name="Zhang R."/>
            <person name="Yun Q."/>
            <person name="Hollingsworth P."/>
            <person name="Dao Z."/>
            <person name="Luo G."/>
            <person name="Guo H."/>
            <person name="Ma Y."/>
            <person name="Sun W."/>
        </authorList>
    </citation>
    <scope>NUCLEOTIDE SEQUENCE [LARGE SCALE GENOMIC DNA]</scope>
    <source>
        <strain evidence="3">cv. Malutang</strain>
    </source>
</reference>
<dbReference type="OrthoDB" id="1750606at2759"/>
<keyword evidence="3" id="KW-1185">Reference proteome</keyword>
<protein>
    <recommendedName>
        <fullName evidence="1">DUF4283 domain-containing protein</fullName>
    </recommendedName>
</protein>
<dbReference type="InterPro" id="IPR025558">
    <property type="entry name" value="DUF4283"/>
</dbReference>
<evidence type="ECO:0000313" key="2">
    <source>
        <dbReference type="EMBL" id="TXG48172.1"/>
    </source>
</evidence>